<evidence type="ECO:0000313" key="1">
    <source>
        <dbReference type="EMBL" id="GAH19514.1"/>
    </source>
</evidence>
<feature type="non-terminal residue" evidence="1">
    <location>
        <position position="1"/>
    </location>
</feature>
<sequence>LIPIDSAKQFALISKELYLHRQVFAGKILVDPLTHLLQNV</sequence>
<dbReference type="AlphaFoldDB" id="X1EQW9"/>
<comment type="caution">
    <text evidence="1">The sequence shown here is derived from an EMBL/GenBank/DDBJ whole genome shotgun (WGS) entry which is preliminary data.</text>
</comment>
<proteinExistence type="predicted"/>
<organism evidence="1">
    <name type="scientific">marine sediment metagenome</name>
    <dbReference type="NCBI Taxonomy" id="412755"/>
    <lineage>
        <taxon>unclassified sequences</taxon>
        <taxon>metagenomes</taxon>
        <taxon>ecological metagenomes</taxon>
    </lineage>
</organism>
<reference evidence="1" key="1">
    <citation type="journal article" date="2014" name="Front. Microbiol.">
        <title>High frequency of phylogenetically diverse reductive dehalogenase-homologous genes in deep subseafloor sedimentary metagenomes.</title>
        <authorList>
            <person name="Kawai M."/>
            <person name="Futagami T."/>
            <person name="Toyoda A."/>
            <person name="Takaki Y."/>
            <person name="Nishi S."/>
            <person name="Hori S."/>
            <person name="Arai W."/>
            <person name="Tsubouchi T."/>
            <person name="Morono Y."/>
            <person name="Uchiyama I."/>
            <person name="Ito T."/>
            <person name="Fujiyama A."/>
            <person name="Inagaki F."/>
            <person name="Takami H."/>
        </authorList>
    </citation>
    <scope>NUCLEOTIDE SEQUENCE</scope>
    <source>
        <strain evidence="1">Expedition CK06-06</strain>
    </source>
</reference>
<protein>
    <submittedName>
        <fullName evidence="1">Uncharacterized protein</fullName>
    </submittedName>
</protein>
<dbReference type="EMBL" id="BARU01004301">
    <property type="protein sequence ID" value="GAH19514.1"/>
    <property type="molecule type" value="Genomic_DNA"/>
</dbReference>
<accession>X1EQW9</accession>
<gene>
    <name evidence="1" type="ORF">S03H2_08740</name>
</gene>
<name>X1EQW9_9ZZZZ</name>